<dbReference type="SUPFAM" id="SSF51430">
    <property type="entry name" value="NAD(P)-linked oxidoreductase"/>
    <property type="match status" value="1"/>
</dbReference>
<dbReference type="Pfam" id="PF00248">
    <property type="entry name" value="Aldo_ket_red"/>
    <property type="match status" value="1"/>
</dbReference>
<comment type="caution">
    <text evidence="3">The sequence shown here is derived from an EMBL/GenBank/DDBJ whole genome shotgun (WGS) entry which is preliminary data.</text>
</comment>
<dbReference type="CDD" id="cd19076">
    <property type="entry name" value="AKR_AKR13A_13D"/>
    <property type="match status" value="1"/>
</dbReference>
<dbReference type="Gene3D" id="3.20.20.100">
    <property type="entry name" value="NADP-dependent oxidoreductase domain"/>
    <property type="match status" value="1"/>
</dbReference>
<keyword evidence="1" id="KW-0560">Oxidoreductase</keyword>
<dbReference type="InterPro" id="IPR023210">
    <property type="entry name" value="NADP_OxRdtase_dom"/>
</dbReference>
<dbReference type="EMBL" id="BAABJQ010000008">
    <property type="protein sequence ID" value="GAA5186355.1"/>
    <property type="molecule type" value="Genomic_DNA"/>
</dbReference>
<dbReference type="PANTHER" id="PTHR43625">
    <property type="entry name" value="AFLATOXIN B1 ALDEHYDE REDUCTASE"/>
    <property type="match status" value="1"/>
</dbReference>
<reference evidence="4" key="1">
    <citation type="journal article" date="2019" name="Int. J. Syst. Evol. Microbiol.">
        <title>The Global Catalogue of Microorganisms (GCM) 10K type strain sequencing project: providing services to taxonomists for standard genome sequencing and annotation.</title>
        <authorList>
            <consortium name="The Broad Institute Genomics Platform"/>
            <consortium name="The Broad Institute Genome Sequencing Center for Infectious Disease"/>
            <person name="Wu L."/>
            <person name="Ma J."/>
        </authorList>
    </citation>
    <scope>NUCLEOTIDE SEQUENCE [LARGE SCALE GENOMIC DNA]</scope>
    <source>
        <strain evidence="4">JCM 18304</strain>
    </source>
</reference>
<sequence length="330" mass="35206">MEFRKIGGLGLTSSALGLGCMGMTGAYGTADETESVNTIHRAIDLGVTMFDTADVYGPFIGEQLLGRALAGRRDDVLIATKFGGAAMDDSGRVIGGVNGRPEYVRASVERSLRNLNTDRIDLYYQHRVDPDVPVEETFGALGELVTAGKLRYLGISEADAATIRRAHAAAPLSAVETEYSLFSRDVERSGVLATVRELGVGFVAYAPLGRGFLTGTVRSNDMLEPTDLRRSFPRFENAALAQNLAVLERITQVAAQLNVTTGQIALAWVLNQGTHIIAIPGTRRRTHLTENVAAAALHLNAETLSALAEAIPTDAVAGARRSPLDSAIQE</sequence>
<dbReference type="InterPro" id="IPR036812">
    <property type="entry name" value="NAD(P)_OxRdtase_dom_sf"/>
</dbReference>
<dbReference type="PANTHER" id="PTHR43625:SF40">
    <property type="entry name" value="ALDO-KETO REDUCTASE YAKC [NADP(+)]"/>
    <property type="match status" value="1"/>
</dbReference>
<dbReference type="PROSITE" id="PS51257">
    <property type="entry name" value="PROKAR_LIPOPROTEIN"/>
    <property type="match status" value="1"/>
</dbReference>
<dbReference type="RefSeq" id="WP_345630410.1">
    <property type="nucleotide sequence ID" value="NZ_BAABJQ010000008.1"/>
</dbReference>
<evidence type="ECO:0000313" key="3">
    <source>
        <dbReference type="EMBL" id="GAA5186355.1"/>
    </source>
</evidence>
<name>A0ABP9RTX5_9ACTN</name>
<evidence type="ECO:0000313" key="4">
    <source>
        <dbReference type="Proteomes" id="UP001501570"/>
    </source>
</evidence>
<keyword evidence="4" id="KW-1185">Reference proteome</keyword>
<dbReference type="Proteomes" id="UP001501570">
    <property type="component" value="Unassembled WGS sequence"/>
</dbReference>
<accession>A0ABP9RTX5</accession>
<evidence type="ECO:0000259" key="2">
    <source>
        <dbReference type="Pfam" id="PF00248"/>
    </source>
</evidence>
<evidence type="ECO:0000256" key="1">
    <source>
        <dbReference type="ARBA" id="ARBA00023002"/>
    </source>
</evidence>
<feature type="domain" description="NADP-dependent oxidoreductase" evidence="2">
    <location>
        <begin position="16"/>
        <end position="310"/>
    </location>
</feature>
<dbReference type="InterPro" id="IPR050791">
    <property type="entry name" value="Aldo-Keto_reductase"/>
</dbReference>
<proteinExistence type="predicted"/>
<organism evidence="3 4">
    <name type="scientific">Rugosimonospora acidiphila</name>
    <dbReference type="NCBI Taxonomy" id="556531"/>
    <lineage>
        <taxon>Bacteria</taxon>
        <taxon>Bacillati</taxon>
        <taxon>Actinomycetota</taxon>
        <taxon>Actinomycetes</taxon>
        <taxon>Micromonosporales</taxon>
        <taxon>Micromonosporaceae</taxon>
        <taxon>Rugosimonospora</taxon>
    </lineage>
</organism>
<gene>
    <name evidence="3" type="ORF">GCM10023322_32430</name>
</gene>
<protein>
    <submittedName>
        <fullName evidence="3">Aldo/keto reductase</fullName>
    </submittedName>
</protein>